<evidence type="ECO:0000313" key="3">
    <source>
        <dbReference type="Proteomes" id="UP001610335"/>
    </source>
</evidence>
<dbReference type="Proteomes" id="UP001610335">
    <property type="component" value="Unassembled WGS sequence"/>
</dbReference>
<proteinExistence type="predicted"/>
<dbReference type="SUPFAM" id="SSF69065">
    <property type="entry name" value="RNase III domain-like"/>
    <property type="match status" value="1"/>
</dbReference>
<evidence type="ECO:0000259" key="1">
    <source>
        <dbReference type="PROSITE" id="PS50142"/>
    </source>
</evidence>
<dbReference type="InterPro" id="IPR036389">
    <property type="entry name" value="RNase_III_sf"/>
</dbReference>
<organism evidence="2 3">
    <name type="scientific">Aspergillus cavernicola</name>
    <dbReference type="NCBI Taxonomy" id="176166"/>
    <lineage>
        <taxon>Eukaryota</taxon>
        <taxon>Fungi</taxon>
        <taxon>Dikarya</taxon>
        <taxon>Ascomycota</taxon>
        <taxon>Pezizomycotina</taxon>
        <taxon>Eurotiomycetes</taxon>
        <taxon>Eurotiomycetidae</taxon>
        <taxon>Eurotiales</taxon>
        <taxon>Aspergillaceae</taxon>
        <taxon>Aspergillus</taxon>
        <taxon>Aspergillus subgen. Nidulantes</taxon>
    </lineage>
</organism>
<keyword evidence="3" id="KW-1185">Reference proteome</keyword>
<comment type="caution">
    <text evidence="2">The sequence shown here is derived from an EMBL/GenBank/DDBJ whole genome shotgun (WGS) entry which is preliminary data.</text>
</comment>
<feature type="domain" description="RNase III" evidence="1">
    <location>
        <begin position="12"/>
        <end position="130"/>
    </location>
</feature>
<gene>
    <name evidence="2" type="ORF">BDW59DRAFT_152341</name>
</gene>
<evidence type="ECO:0000313" key="2">
    <source>
        <dbReference type="EMBL" id="KAL2817998.1"/>
    </source>
</evidence>
<reference evidence="2 3" key="1">
    <citation type="submission" date="2024-07" db="EMBL/GenBank/DDBJ databases">
        <title>Section-level genome sequencing and comparative genomics of Aspergillus sections Usti and Cavernicolus.</title>
        <authorList>
            <consortium name="Lawrence Berkeley National Laboratory"/>
            <person name="Nybo J.L."/>
            <person name="Vesth T.C."/>
            <person name="Theobald S."/>
            <person name="Frisvad J.C."/>
            <person name="Larsen T.O."/>
            <person name="Kjaerboelling I."/>
            <person name="Rothschild-Mancinelli K."/>
            <person name="Lyhne E.K."/>
            <person name="Kogle M.E."/>
            <person name="Barry K."/>
            <person name="Clum A."/>
            <person name="Na H."/>
            <person name="Ledsgaard L."/>
            <person name="Lin J."/>
            <person name="Lipzen A."/>
            <person name="Kuo A."/>
            <person name="Riley R."/>
            <person name="Mondo S."/>
            <person name="LaButti K."/>
            <person name="Haridas S."/>
            <person name="Pangalinan J."/>
            <person name="Salamov A.A."/>
            <person name="Simmons B.A."/>
            <person name="Magnuson J.K."/>
            <person name="Chen J."/>
            <person name="Drula E."/>
            <person name="Henrissat B."/>
            <person name="Wiebenga A."/>
            <person name="Lubbers R.J."/>
            <person name="Gomes A.C."/>
            <person name="Makela M.R."/>
            <person name="Stajich J."/>
            <person name="Grigoriev I.V."/>
            <person name="Mortensen U.H."/>
            <person name="De vries R.P."/>
            <person name="Baker S.E."/>
            <person name="Andersen M.R."/>
        </authorList>
    </citation>
    <scope>NUCLEOTIDE SEQUENCE [LARGE SCALE GENOMIC DNA]</scope>
    <source>
        <strain evidence="2 3">CBS 600.67</strain>
    </source>
</reference>
<dbReference type="PROSITE" id="PS50142">
    <property type="entry name" value="RNASE_3_2"/>
    <property type="match status" value="1"/>
</dbReference>
<protein>
    <submittedName>
        <fullName evidence="2">Ribonuclease III domain-containing protein</fullName>
    </submittedName>
</protein>
<dbReference type="EMBL" id="JBFXLS010000087">
    <property type="protein sequence ID" value="KAL2817998.1"/>
    <property type="molecule type" value="Genomic_DNA"/>
</dbReference>
<dbReference type="Gene3D" id="1.10.1520.10">
    <property type="entry name" value="Ribonuclease III domain"/>
    <property type="match status" value="1"/>
</dbReference>
<accession>A0ABR4HR75</accession>
<dbReference type="InterPro" id="IPR000999">
    <property type="entry name" value="RNase_III_dom"/>
</dbReference>
<dbReference type="Pfam" id="PF00636">
    <property type="entry name" value="Ribonuclease_3"/>
    <property type="match status" value="1"/>
</dbReference>
<sequence>MTLTPIPIDDRPSAFQTHFNLEFHNTALITEALRASGVIDREGNKSLAHIGDTVLQLSLQLEGRARRATREQINYATQQIAANVNLTKRGFALGIDAYIWNNPSQGNSVSPKVMATTMEAIIGAAFLDMNRDMAEVQSIIDALGLVWPE</sequence>
<name>A0ABR4HR75_9EURO</name>